<feature type="region of interest" description="Disordered" evidence="1">
    <location>
        <begin position="35"/>
        <end position="72"/>
    </location>
</feature>
<proteinExistence type="predicted"/>
<sequence length="226" mass="23619">MAALVLPNVVLGTCLLSGCADRAVGIVRQSTARPIDEQGSATRDADDGGGSVAGGMADEGGDPEADTDSDDESYVVRARSFQFSLPEYWRGKVDVMVDGDEARIYPKCCSPLGGQDDVTPLARLEFEDGKVAENAGDIGNSLVYSQTLGDSHVEVWTTNWPWIITSGSGGVKGPKGRGQLSEFVDLSSGGALTYIEAMGLGDRDASVSSATNDYLGGVDWDIKATG</sequence>
<evidence type="ECO:0000256" key="1">
    <source>
        <dbReference type="SAM" id="MobiDB-lite"/>
    </source>
</evidence>
<accession>A0ABU7R7B7</accession>
<comment type="caution">
    <text evidence="2">The sequence shown here is derived from an EMBL/GenBank/DDBJ whole genome shotgun (WGS) entry which is preliminary data.</text>
</comment>
<dbReference type="RefSeq" id="WP_330957252.1">
    <property type="nucleotide sequence ID" value="NZ_JAZGJQ010000001.1"/>
</dbReference>
<evidence type="ECO:0000313" key="3">
    <source>
        <dbReference type="Proteomes" id="UP001332931"/>
    </source>
</evidence>
<name>A0ABU7R7B7_9ACTN</name>
<dbReference type="Proteomes" id="UP001332931">
    <property type="component" value="Unassembled WGS sequence"/>
</dbReference>
<reference evidence="2 3" key="1">
    <citation type="submission" date="2024-01" db="EMBL/GenBank/DDBJ databases">
        <title>Description of Olsenella sp. nov., isolated from pig feces.</title>
        <authorList>
            <person name="Chang Y.-H."/>
        </authorList>
    </citation>
    <scope>NUCLEOTIDE SEQUENCE [LARGE SCALE GENOMIC DNA]</scope>
    <source>
        <strain evidence="2 3">YH-ols2223</strain>
    </source>
</reference>
<keyword evidence="3" id="KW-1185">Reference proteome</keyword>
<gene>
    <name evidence="2" type="ORF">VXJ25_00530</name>
</gene>
<dbReference type="EMBL" id="JAZGJQ010000001">
    <property type="protein sequence ID" value="MEE6146486.1"/>
    <property type="molecule type" value="Genomic_DNA"/>
</dbReference>
<protein>
    <recommendedName>
        <fullName evidence="4">Lipoprotein</fullName>
    </recommendedName>
</protein>
<organism evidence="2 3">
    <name type="scientific">Olsenella absiana</name>
    <dbReference type="NCBI Taxonomy" id="3115222"/>
    <lineage>
        <taxon>Bacteria</taxon>
        <taxon>Bacillati</taxon>
        <taxon>Actinomycetota</taxon>
        <taxon>Coriobacteriia</taxon>
        <taxon>Coriobacteriales</taxon>
        <taxon>Atopobiaceae</taxon>
        <taxon>Olsenella</taxon>
    </lineage>
</organism>
<evidence type="ECO:0000313" key="2">
    <source>
        <dbReference type="EMBL" id="MEE6146486.1"/>
    </source>
</evidence>
<feature type="compositionally biased region" description="Acidic residues" evidence="1">
    <location>
        <begin position="59"/>
        <end position="72"/>
    </location>
</feature>
<evidence type="ECO:0008006" key="4">
    <source>
        <dbReference type="Google" id="ProtNLM"/>
    </source>
</evidence>